<dbReference type="Proteomes" id="UP000002696">
    <property type="component" value="Chromosome"/>
</dbReference>
<dbReference type="STRING" id="633149.Bresu_2345"/>
<accession>D9QK70</accession>
<proteinExistence type="predicted"/>
<evidence type="ECO:0000313" key="2">
    <source>
        <dbReference type="EMBL" id="ADL01655.1"/>
    </source>
</evidence>
<protein>
    <submittedName>
        <fullName evidence="2">Uncharacterized protein</fullName>
    </submittedName>
</protein>
<feature type="region of interest" description="Disordered" evidence="1">
    <location>
        <begin position="91"/>
        <end position="128"/>
    </location>
</feature>
<dbReference type="KEGG" id="bsb:Bresu_2345"/>
<dbReference type="OrthoDB" id="7206175at2"/>
<evidence type="ECO:0000256" key="1">
    <source>
        <dbReference type="SAM" id="MobiDB-lite"/>
    </source>
</evidence>
<dbReference type="HOGENOM" id="CLU_164745_1_0_5"/>
<evidence type="ECO:0000313" key="3">
    <source>
        <dbReference type="Proteomes" id="UP000002696"/>
    </source>
</evidence>
<dbReference type="AlphaFoldDB" id="D9QK70"/>
<dbReference type="EMBL" id="CP002102">
    <property type="protein sequence ID" value="ADL01655.1"/>
    <property type="molecule type" value="Genomic_DNA"/>
</dbReference>
<dbReference type="InParanoid" id="D9QK70"/>
<dbReference type="eggNOG" id="ENOG50333H6">
    <property type="taxonomic scope" value="Bacteria"/>
</dbReference>
<name>D9QK70_BRESC</name>
<dbReference type="RefSeq" id="WP_013269756.1">
    <property type="nucleotide sequence ID" value="NC_014375.1"/>
</dbReference>
<gene>
    <name evidence="2" type="ordered locus">Bresu_2345</name>
</gene>
<keyword evidence="3" id="KW-1185">Reference proteome</keyword>
<reference evidence="3" key="1">
    <citation type="journal article" date="2011" name="J. Bacteriol.">
        <title>Genome sequences of eight morphologically diverse alphaproteobacteria.</title>
        <authorList>
            <consortium name="US DOE Joint Genome Institute"/>
            <person name="Brown P.J."/>
            <person name="Kysela D.T."/>
            <person name="Buechlein A."/>
            <person name="Hemmerich C."/>
            <person name="Brun Y.V."/>
        </authorList>
    </citation>
    <scope>NUCLEOTIDE SEQUENCE [LARGE SCALE GENOMIC DNA]</scope>
    <source>
        <strain evidence="3">ATCC 15264 / DSM 4735 / LMG 14903 / NBRC 16000 / CB 81</strain>
    </source>
</reference>
<sequence>MSRETVGDALSVRLHAAEAAIDQALVETALLAAMLPTARAQAYLSAVAGQKAFDGAAASIGALASARSHLVDTHRTLAALARRLGLQTLAVGPLDKPDDHPPVGDDPPGGRVVPRAAPVVNETLPFTP</sequence>
<organism evidence="2 3">
    <name type="scientific">Brevundimonas subvibrioides (strain ATCC 15264 / DSM 4735 / LMG 14903 / NBRC 16000 / CB 81)</name>
    <name type="common">Caulobacter subvibrioides</name>
    <dbReference type="NCBI Taxonomy" id="633149"/>
    <lineage>
        <taxon>Bacteria</taxon>
        <taxon>Pseudomonadati</taxon>
        <taxon>Pseudomonadota</taxon>
        <taxon>Alphaproteobacteria</taxon>
        <taxon>Caulobacterales</taxon>
        <taxon>Caulobacteraceae</taxon>
        <taxon>Brevundimonas</taxon>
    </lineage>
</organism>